<accession>A0ABT1NB35</accession>
<evidence type="ECO:0000313" key="2">
    <source>
        <dbReference type="EMBL" id="MCQ1061332.1"/>
    </source>
</evidence>
<dbReference type="EMBL" id="JANEYT010000144">
    <property type="protein sequence ID" value="MCQ1061332.1"/>
    <property type="molecule type" value="Genomic_DNA"/>
</dbReference>
<evidence type="ECO:0000313" key="3">
    <source>
        <dbReference type="Proteomes" id="UP001524460"/>
    </source>
</evidence>
<keyword evidence="1" id="KW-0472">Membrane</keyword>
<protein>
    <submittedName>
        <fullName evidence="2">Cache domain-containing protein</fullName>
    </submittedName>
</protein>
<keyword evidence="1" id="KW-1133">Transmembrane helix</keyword>
<keyword evidence="1" id="KW-0812">Transmembrane</keyword>
<proteinExistence type="predicted"/>
<dbReference type="Proteomes" id="UP001524460">
    <property type="component" value="Unassembled WGS sequence"/>
</dbReference>
<name>A0ABT1NB35_9GAMM</name>
<feature type="transmembrane region" description="Helical" evidence="1">
    <location>
        <begin position="7"/>
        <end position="28"/>
    </location>
</feature>
<gene>
    <name evidence="2" type="ORF">NHN17_25270</name>
</gene>
<comment type="caution">
    <text evidence="2">The sequence shown here is derived from an EMBL/GenBank/DDBJ whole genome shotgun (WGS) entry which is preliminary data.</text>
</comment>
<organism evidence="2 3">
    <name type="scientific">Photobacterium pectinilyticum</name>
    <dbReference type="NCBI Taxonomy" id="2906793"/>
    <lineage>
        <taxon>Bacteria</taxon>
        <taxon>Pseudomonadati</taxon>
        <taxon>Pseudomonadota</taxon>
        <taxon>Gammaproteobacteria</taxon>
        <taxon>Vibrionales</taxon>
        <taxon>Vibrionaceae</taxon>
        <taxon>Photobacterium</taxon>
    </lineage>
</organism>
<evidence type="ECO:0000256" key="1">
    <source>
        <dbReference type="SAM" id="Phobius"/>
    </source>
</evidence>
<dbReference type="RefSeq" id="WP_255045448.1">
    <property type="nucleotide sequence ID" value="NZ_JANEYT010000144.1"/>
</dbReference>
<reference evidence="2 3" key="1">
    <citation type="submission" date="2022-07" db="EMBL/GenBank/DDBJ databases">
        <title>Photobacterium pectinilyticum sp. nov., a marine bacterium isolated from surface seawater of Qingdao offshore.</title>
        <authorList>
            <person name="Wang X."/>
        </authorList>
    </citation>
    <scope>NUCLEOTIDE SEQUENCE [LARGE SCALE GENOMIC DNA]</scope>
    <source>
        <strain evidence="2 3">ZSDE20</strain>
    </source>
</reference>
<sequence>MKVQPRLLISLIFPLVFFILSLLIYVGYSEYKSNQNTAFNQATSNVRIAREYLEHHFVSAESHLYLLEQLWEQKNSISGVMEAAQTIVNAKSKYLEVGLLAYGNYYGTGGFNKEAVTGYIANRPWYKQAEPGQTYITPIYLSGSTGKWTVALVSVLETLQNQEVRILLEINVASLYENLSLLKTLTNGYVYAVERKTGNIVMHPDMTRIGTPSVSVSTDLIARIEDGEYQGIISSYTYKDEEKFSVYDAYSLHNWIVLSGTARSDIIMHTFSISAVTRVRSRTFSDQIL</sequence>
<dbReference type="Gene3D" id="3.30.450.20">
    <property type="entry name" value="PAS domain"/>
    <property type="match status" value="2"/>
</dbReference>
<keyword evidence="3" id="KW-1185">Reference proteome</keyword>